<accession>A0AAN8FFF2</accession>
<evidence type="ECO:0000313" key="2">
    <source>
        <dbReference type="EMBL" id="KAK5976070.1"/>
    </source>
</evidence>
<feature type="compositionally biased region" description="Basic and acidic residues" evidence="1">
    <location>
        <begin position="108"/>
        <end position="118"/>
    </location>
</feature>
<dbReference type="AlphaFoldDB" id="A0AAN8FFF2"/>
<organism evidence="2 3">
    <name type="scientific">Trichostrongylus colubriformis</name>
    <name type="common">Black scour worm</name>
    <dbReference type="NCBI Taxonomy" id="6319"/>
    <lineage>
        <taxon>Eukaryota</taxon>
        <taxon>Metazoa</taxon>
        <taxon>Ecdysozoa</taxon>
        <taxon>Nematoda</taxon>
        <taxon>Chromadorea</taxon>
        <taxon>Rhabditida</taxon>
        <taxon>Rhabditina</taxon>
        <taxon>Rhabditomorpha</taxon>
        <taxon>Strongyloidea</taxon>
        <taxon>Trichostrongylidae</taxon>
        <taxon>Trichostrongylus</taxon>
    </lineage>
</organism>
<dbReference type="Gene3D" id="2.30.29.30">
    <property type="entry name" value="Pleckstrin-homology domain (PH domain)/Phosphotyrosine-binding domain (PTB)"/>
    <property type="match status" value="1"/>
</dbReference>
<evidence type="ECO:0000256" key="1">
    <source>
        <dbReference type="SAM" id="MobiDB-lite"/>
    </source>
</evidence>
<proteinExistence type="predicted"/>
<protein>
    <submittedName>
        <fullName evidence="2">Uncharacterized protein</fullName>
    </submittedName>
</protein>
<dbReference type="Proteomes" id="UP001331761">
    <property type="component" value="Unassembled WGS sequence"/>
</dbReference>
<comment type="caution">
    <text evidence="2">The sequence shown here is derived from an EMBL/GenBank/DDBJ whole genome shotgun (WGS) entry which is preliminary data.</text>
</comment>
<reference evidence="2 3" key="1">
    <citation type="submission" date="2019-10" db="EMBL/GenBank/DDBJ databases">
        <title>Assembly and Annotation for the nematode Trichostrongylus colubriformis.</title>
        <authorList>
            <person name="Martin J."/>
        </authorList>
    </citation>
    <scope>NUCLEOTIDE SEQUENCE [LARGE SCALE GENOMIC DNA]</scope>
    <source>
        <strain evidence="2">G859</strain>
        <tissue evidence="2">Whole worm</tissue>
    </source>
</reference>
<evidence type="ECO:0000313" key="3">
    <source>
        <dbReference type="Proteomes" id="UP001331761"/>
    </source>
</evidence>
<name>A0AAN8FFF2_TRICO</name>
<gene>
    <name evidence="2" type="ORF">GCK32_018322</name>
</gene>
<dbReference type="InterPro" id="IPR011993">
    <property type="entry name" value="PH-like_dom_sf"/>
</dbReference>
<sequence length="158" mass="17866">MIRFDPDEDEDMSEEKRFYYLRLMAKPGRKPIKTKFVTWSPEQQGSSRDDDPVLESQAMRVVRTIGQAFEVCHKVAQEQMLEKHEDEAGKSKASLASEDDTGIPLDVIEERGAAEESSRSQSPAEPSTGGPLYGRRMSLVRAKDDFRVNFSVIPCQKP</sequence>
<feature type="region of interest" description="Disordered" evidence="1">
    <location>
        <begin position="81"/>
        <end position="136"/>
    </location>
</feature>
<feature type="compositionally biased region" description="Basic and acidic residues" evidence="1">
    <location>
        <begin position="81"/>
        <end position="90"/>
    </location>
</feature>
<keyword evidence="3" id="KW-1185">Reference proteome</keyword>
<dbReference type="EMBL" id="WIXE01012241">
    <property type="protein sequence ID" value="KAK5976070.1"/>
    <property type="molecule type" value="Genomic_DNA"/>
</dbReference>